<feature type="domain" description="HTH gntR-type" evidence="4">
    <location>
        <begin position="14"/>
        <end position="81"/>
    </location>
</feature>
<keyword evidence="2" id="KW-0238">DNA-binding</keyword>
<keyword evidence="6" id="KW-1185">Reference proteome</keyword>
<reference evidence="5 6" key="1">
    <citation type="submission" date="2019-11" db="EMBL/GenBank/DDBJ databases">
        <authorList>
            <person name="Jiang L.-Q."/>
        </authorList>
    </citation>
    <scope>NUCLEOTIDE SEQUENCE [LARGE SCALE GENOMIC DNA]</scope>
    <source>
        <strain evidence="5 6">YIM 132087</strain>
    </source>
</reference>
<evidence type="ECO:0000256" key="3">
    <source>
        <dbReference type="ARBA" id="ARBA00023163"/>
    </source>
</evidence>
<dbReference type="AlphaFoldDB" id="A0A7K1FG69"/>
<dbReference type="InterPro" id="IPR008920">
    <property type="entry name" value="TF_FadR/GntR_C"/>
</dbReference>
<comment type="caution">
    <text evidence="5">The sequence shown here is derived from an EMBL/GenBank/DDBJ whole genome shotgun (WGS) entry which is preliminary data.</text>
</comment>
<sequence>MTVSDMSVGGLYAPSLVEVATRRLREEILSGHLEPGERLIEEQIRRRFEISRAPLREALRLLAQQGLIDHLPRRGARVAEWSETDIRQLFEIRDVLERFAIESAFPLHPEVAAPRLAVCEQALQEMRRADRSGDELAKDDAHRSFHAALVGLAGNRQLDLAIEPVLLKLQRPMAVNLRTEAALLGSEAGLRRHQDLLEAAVSNDAGVLLRTLAEHGSRRYLVAAVADQD</sequence>
<dbReference type="InterPro" id="IPR036390">
    <property type="entry name" value="WH_DNA-bd_sf"/>
</dbReference>
<evidence type="ECO:0000313" key="6">
    <source>
        <dbReference type="Proteomes" id="UP000460221"/>
    </source>
</evidence>
<dbReference type="Gene3D" id="1.20.120.530">
    <property type="entry name" value="GntR ligand-binding domain-like"/>
    <property type="match status" value="1"/>
</dbReference>
<evidence type="ECO:0000256" key="1">
    <source>
        <dbReference type="ARBA" id="ARBA00023015"/>
    </source>
</evidence>
<keyword evidence="1" id="KW-0805">Transcription regulation</keyword>
<dbReference type="GO" id="GO:0003677">
    <property type="term" value="F:DNA binding"/>
    <property type="evidence" value="ECO:0007669"/>
    <property type="project" value="UniProtKB-KW"/>
</dbReference>
<name>A0A7K1FG69_9ACTN</name>
<dbReference type="SMART" id="SM00345">
    <property type="entry name" value="HTH_GNTR"/>
    <property type="match status" value="1"/>
</dbReference>
<evidence type="ECO:0000313" key="5">
    <source>
        <dbReference type="EMBL" id="MTD13101.1"/>
    </source>
</evidence>
<dbReference type="CDD" id="cd07377">
    <property type="entry name" value="WHTH_GntR"/>
    <property type="match status" value="1"/>
</dbReference>
<dbReference type="PANTHER" id="PTHR43537:SF45">
    <property type="entry name" value="GNTR FAMILY REGULATORY PROTEIN"/>
    <property type="match status" value="1"/>
</dbReference>
<proteinExistence type="predicted"/>
<dbReference type="InterPro" id="IPR036388">
    <property type="entry name" value="WH-like_DNA-bd_sf"/>
</dbReference>
<dbReference type="SUPFAM" id="SSF46785">
    <property type="entry name" value="Winged helix' DNA-binding domain"/>
    <property type="match status" value="1"/>
</dbReference>
<organism evidence="5 6">
    <name type="scientific">Nakamurella alba</name>
    <dbReference type="NCBI Taxonomy" id="2665158"/>
    <lineage>
        <taxon>Bacteria</taxon>
        <taxon>Bacillati</taxon>
        <taxon>Actinomycetota</taxon>
        <taxon>Actinomycetes</taxon>
        <taxon>Nakamurellales</taxon>
        <taxon>Nakamurellaceae</taxon>
        <taxon>Nakamurella</taxon>
    </lineage>
</organism>
<dbReference type="InterPro" id="IPR011711">
    <property type="entry name" value="GntR_C"/>
</dbReference>
<accession>A0A7K1FG69</accession>
<dbReference type="EMBL" id="WLYK01000001">
    <property type="protein sequence ID" value="MTD13101.1"/>
    <property type="molecule type" value="Genomic_DNA"/>
</dbReference>
<evidence type="ECO:0000259" key="4">
    <source>
        <dbReference type="PROSITE" id="PS50949"/>
    </source>
</evidence>
<dbReference type="Pfam" id="PF00392">
    <property type="entry name" value="GntR"/>
    <property type="match status" value="1"/>
</dbReference>
<dbReference type="PANTHER" id="PTHR43537">
    <property type="entry name" value="TRANSCRIPTIONAL REGULATOR, GNTR FAMILY"/>
    <property type="match status" value="1"/>
</dbReference>
<dbReference type="GO" id="GO:0003700">
    <property type="term" value="F:DNA-binding transcription factor activity"/>
    <property type="evidence" value="ECO:0007669"/>
    <property type="project" value="InterPro"/>
</dbReference>
<dbReference type="PROSITE" id="PS50949">
    <property type="entry name" value="HTH_GNTR"/>
    <property type="match status" value="1"/>
</dbReference>
<dbReference type="InterPro" id="IPR000524">
    <property type="entry name" value="Tscrpt_reg_HTH_GntR"/>
</dbReference>
<dbReference type="SUPFAM" id="SSF48008">
    <property type="entry name" value="GntR ligand-binding domain-like"/>
    <property type="match status" value="1"/>
</dbReference>
<dbReference type="RefSeq" id="WP_322097461.1">
    <property type="nucleotide sequence ID" value="NZ_WLYK01000001.1"/>
</dbReference>
<protein>
    <submittedName>
        <fullName evidence="5">FCD domain-containing protein</fullName>
    </submittedName>
</protein>
<keyword evidence="3" id="KW-0804">Transcription</keyword>
<evidence type="ECO:0000256" key="2">
    <source>
        <dbReference type="ARBA" id="ARBA00023125"/>
    </source>
</evidence>
<dbReference type="Pfam" id="PF07729">
    <property type="entry name" value="FCD"/>
    <property type="match status" value="1"/>
</dbReference>
<dbReference type="Gene3D" id="1.10.10.10">
    <property type="entry name" value="Winged helix-like DNA-binding domain superfamily/Winged helix DNA-binding domain"/>
    <property type="match status" value="1"/>
</dbReference>
<dbReference type="SMART" id="SM00895">
    <property type="entry name" value="FCD"/>
    <property type="match status" value="1"/>
</dbReference>
<gene>
    <name evidence="5" type="ORF">GIS00_03955</name>
</gene>
<dbReference type="Proteomes" id="UP000460221">
    <property type="component" value="Unassembled WGS sequence"/>
</dbReference>